<sequence length="256" mass="28324">MKEIISKYLKDHGFGEFNPKAVLFDMDGVLYNSMPNHAVAWQESMKQFDIHMTAADAYATEGARGIDTIQMMVKKQKGIDITLDEAQKMYDVKTDIFHSMPTAEIFPGVKEIMQKIKEAGMQVGVVTGSGQRPLIQRLLNDFGEYLDEAHIVTAYDVKRGKPNPDPYLMGLQKAGNLQPWEGIVVENAPLGVRAGVAANIFTVAINSGPLPDTELSDKGSNLLYHQMTEFCDDFGNLIDAAKETGNISVQFNYQGI</sequence>
<reference evidence="1" key="1">
    <citation type="submission" date="2022-07" db="EMBL/GenBank/DDBJ databases">
        <title>Prevotella copri.</title>
        <authorList>
            <person name="Yang C."/>
        </authorList>
    </citation>
    <scope>NUCLEOTIDE SEQUENCE</scope>
    <source>
        <strain evidence="1">HF2107</strain>
    </source>
</reference>
<comment type="caution">
    <text evidence="1">The sequence shown here is derived from an EMBL/GenBank/DDBJ whole genome shotgun (WGS) entry which is preliminary data.</text>
</comment>
<dbReference type="Proteomes" id="UP001205531">
    <property type="component" value="Unassembled WGS sequence"/>
</dbReference>
<dbReference type="SFLD" id="SFLDG01129">
    <property type="entry name" value="C1.5:_HAD__Beta-PGM__Phosphata"/>
    <property type="match status" value="1"/>
</dbReference>
<dbReference type="PANTHER" id="PTHR43481:SF4">
    <property type="entry name" value="GLYCEROL-1-PHOSPHATE PHOSPHOHYDROLASE 1-RELATED"/>
    <property type="match status" value="1"/>
</dbReference>
<accession>A0AAW5IFA6</accession>
<gene>
    <name evidence="1" type="ORF">NNC64_01120</name>
</gene>
<dbReference type="SUPFAM" id="SSF56784">
    <property type="entry name" value="HAD-like"/>
    <property type="match status" value="1"/>
</dbReference>
<dbReference type="GO" id="GO:0050308">
    <property type="term" value="F:sugar-phosphatase activity"/>
    <property type="evidence" value="ECO:0007669"/>
    <property type="project" value="TreeGrafter"/>
</dbReference>
<dbReference type="Gene3D" id="1.10.150.240">
    <property type="entry name" value="Putative phosphatase, domain 2"/>
    <property type="match status" value="1"/>
</dbReference>
<name>A0AAW5IFA6_9BACT</name>
<dbReference type="AlphaFoldDB" id="A0AAW5IFA6"/>
<protein>
    <submittedName>
        <fullName evidence="1">HAD hydrolase-like protein</fullName>
    </submittedName>
</protein>
<evidence type="ECO:0000313" key="2">
    <source>
        <dbReference type="Proteomes" id="UP001205531"/>
    </source>
</evidence>
<dbReference type="SFLD" id="SFLDG01135">
    <property type="entry name" value="C1.5.6:_HAD__Beta-PGM__Phospha"/>
    <property type="match status" value="1"/>
</dbReference>
<dbReference type="Gene3D" id="3.40.50.1000">
    <property type="entry name" value="HAD superfamily/HAD-like"/>
    <property type="match status" value="1"/>
</dbReference>
<dbReference type="Pfam" id="PF13419">
    <property type="entry name" value="HAD_2"/>
    <property type="match status" value="1"/>
</dbReference>
<dbReference type="EMBL" id="JANDWZ010000001">
    <property type="protein sequence ID" value="MCP9563177.1"/>
    <property type="molecule type" value="Genomic_DNA"/>
</dbReference>
<organism evidence="1 2">
    <name type="scientific">Segatella copri</name>
    <dbReference type="NCBI Taxonomy" id="165179"/>
    <lineage>
        <taxon>Bacteria</taxon>
        <taxon>Pseudomonadati</taxon>
        <taxon>Bacteroidota</taxon>
        <taxon>Bacteroidia</taxon>
        <taxon>Bacteroidales</taxon>
        <taxon>Prevotellaceae</taxon>
        <taxon>Segatella</taxon>
    </lineage>
</organism>
<proteinExistence type="predicted"/>
<dbReference type="InterPro" id="IPR023198">
    <property type="entry name" value="PGP-like_dom2"/>
</dbReference>
<dbReference type="SFLD" id="SFLDS00003">
    <property type="entry name" value="Haloacid_Dehalogenase"/>
    <property type="match status" value="1"/>
</dbReference>
<dbReference type="RefSeq" id="WP_254949989.1">
    <property type="nucleotide sequence ID" value="NZ_JANDWY010000001.1"/>
</dbReference>
<keyword evidence="1" id="KW-0378">Hydrolase</keyword>
<dbReference type="InterPro" id="IPR041492">
    <property type="entry name" value="HAD_2"/>
</dbReference>
<dbReference type="PANTHER" id="PTHR43481">
    <property type="entry name" value="FRUCTOSE-1-PHOSPHATE PHOSPHATASE"/>
    <property type="match status" value="1"/>
</dbReference>
<dbReference type="InterPro" id="IPR023214">
    <property type="entry name" value="HAD_sf"/>
</dbReference>
<dbReference type="InterPro" id="IPR051806">
    <property type="entry name" value="HAD-like_SPP"/>
</dbReference>
<evidence type="ECO:0000313" key="1">
    <source>
        <dbReference type="EMBL" id="MCP9563177.1"/>
    </source>
</evidence>
<dbReference type="InterPro" id="IPR036412">
    <property type="entry name" value="HAD-like_sf"/>
</dbReference>